<accession>A0ABX8BS07</accession>
<gene>
    <name evidence="1" type="ORF">KGD84_11905</name>
</gene>
<dbReference type="RefSeq" id="WP_220560367.1">
    <property type="nucleotide sequence ID" value="NZ_CP074133.1"/>
</dbReference>
<evidence type="ECO:0000313" key="1">
    <source>
        <dbReference type="EMBL" id="QUX24901.1"/>
    </source>
</evidence>
<keyword evidence="2" id="KW-1185">Reference proteome</keyword>
<sequence length="261" mass="28443">MAHNHSCANAKNPGCRCSGCGGSLHGWPAHFERAAGSPSERDRFRRHTDLEWVSALGTGKTRENRLQAPTLRLKRAGTTCAAADAADWLARDPDLITAGRDLGHSLHDTALPELHRHAAQHPDRFPGAKELDKTIPGHFWCTLLAELSGAGDTVQRYSDRVPELAKQVLLDGEIPPDWGPVQNHLAEAALTAVWKCAGSVLLGDFTGLIRIARLVSLFICPDPARHPLIVRRSLVPLVKEDVITETTLTRLQQAFPTDPAP</sequence>
<name>A0ABX8BS07_9ACTN</name>
<dbReference type="Proteomes" id="UP000676079">
    <property type="component" value="Chromosome"/>
</dbReference>
<proteinExistence type="predicted"/>
<protein>
    <submittedName>
        <fullName evidence="1">Uncharacterized protein</fullName>
    </submittedName>
</protein>
<reference evidence="1 2" key="1">
    <citation type="submission" date="2021-05" db="EMBL/GenBank/DDBJ databases">
        <title>Direct Submission.</title>
        <authorList>
            <person name="Li K."/>
            <person name="Gao J."/>
        </authorList>
    </citation>
    <scope>NUCLEOTIDE SEQUENCE [LARGE SCALE GENOMIC DNA]</scope>
    <source>
        <strain evidence="1 2">Mg02</strain>
    </source>
</reference>
<evidence type="ECO:0000313" key="2">
    <source>
        <dbReference type="Proteomes" id="UP000676079"/>
    </source>
</evidence>
<organism evidence="1 2">
    <name type="scientific">Nocardiopsis changdeensis</name>
    <dbReference type="NCBI Taxonomy" id="2831969"/>
    <lineage>
        <taxon>Bacteria</taxon>
        <taxon>Bacillati</taxon>
        <taxon>Actinomycetota</taxon>
        <taxon>Actinomycetes</taxon>
        <taxon>Streptosporangiales</taxon>
        <taxon>Nocardiopsidaceae</taxon>
        <taxon>Nocardiopsis</taxon>
    </lineage>
</organism>
<dbReference type="EMBL" id="CP074133">
    <property type="protein sequence ID" value="QUX24901.1"/>
    <property type="molecule type" value="Genomic_DNA"/>
</dbReference>